<evidence type="ECO:0000259" key="3">
    <source>
        <dbReference type="PROSITE" id="PS50948"/>
    </source>
</evidence>
<dbReference type="PROSITE" id="PS50948">
    <property type="entry name" value="PAN"/>
    <property type="match status" value="1"/>
</dbReference>
<evidence type="ECO:0000313" key="7">
    <source>
        <dbReference type="Proteomes" id="UP000663877"/>
    </source>
</evidence>
<dbReference type="Proteomes" id="UP000663877">
    <property type="component" value="Unassembled WGS sequence"/>
</dbReference>
<evidence type="ECO:0000256" key="2">
    <source>
        <dbReference type="SAM" id="SignalP"/>
    </source>
</evidence>
<evidence type="ECO:0000313" key="4">
    <source>
        <dbReference type="EMBL" id="CAF1040513.1"/>
    </source>
</evidence>
<dbReference type="Pfam" id="PF00024">
    <property type="entry name" value="PAN_1"/>
    <property type="match status" value="1"/>
</dbReference>
<feature type="region of interest" description="Disordered" evidence="1">
    <location>
        <begin position="133"/>
        <end position="193"/>
    </location>
</feature>
<protein>
    <recommendedName>
        <fullName evidence="3">Apple domain-containing protein</fullName>
    </recommendedName>
</protein>
<dbReference type="EMBL" id="CAJNOI010000090">
    <property type="protein sequence ID" value="CAF1040513.1"/>
    <property type="molecule type" value="Genomic_DNA"/>
</dbReference>
<feature type="signal peptide" evidence="2">
    <location>
        <begin position="1"/>
        <end position="20"/>
    </location>
</feature>
<dbReference type="Proteomes" id="UP000663832">
    <property type="component" value="Unassembled WGS sequence"/>
</dbReference>
<feature type="domain" description="Apple" evidence="3">
    <location>
        <begin position="38"/>
        <end position="105"/>
    </location>
</feature>
<accession>A0A814JQ37</accession>
<organism evidence="4 7">
    <name type="scientific">Adineta steineri</name>
    <dbReference type="NCBI Taxonomy" id="433720"/>
    <lineage>
        <taxon>Eukaryota</taxon>
        <taxon>Metazoa</taxon>
        <taxon>Spiralia</taxon>
        <taxon>Gnathifera</taxon>
        <taxon>Rotifera</taxon>
        <taxon>Eurotatoria</taxon>
        <taxon>Bdelloidea</taxon>
        <taxon>Adinetida</taxon>
        <taxon>Adinetidae</taxon>
        <taxon>Adineta</taxon>
    </lineage>
</organism>
<dbReference type="EMBL" id="CAJNOM010000128">
    <property type="protein sequence ID" value="CAF1103792.1"/>
    <property type="molecule type" value="Genomic_DNA"/>
</dbReference>
<dbReference type="AlphaFoldDB" id="A0A814JQ37"/>
<evidence type="ECO:0000313" key="6">
    <source>
        <dbReference type="Proteomes" id="UP000663832"/>
    </source>
</evidence>
<keyword evidence="6" id="KW-1185">Reference proteome</keyword>
<name>A0A814JQ37_9BILA</name>
<evidence type="ECO:0000313" key="5">
    <source>
        <dbReference type="EMBL" id="CAF1103792.1"/>
    </source>
</evidence>
<sequence length="193" mass="22609">MASRRICLWLVFMIITNSVGEDTRSVLMSLITDSKFQCLNATCLPFANIITSNIMKCQMACLARTYCRAASFHQSTFNCELFTDMSNEIANMLTDTDITTMIVITGTRSPPGYALIFIVDIIVREKNRLRQQQQQQQRQQVQQHQHPQQLQQAQHQQLPQQHQQQLQQQLPPQRQQQHQQQRQQRHQQLPPQR</sequence>
<comment type="caution">
    <text evidence="4">The sequence shown here is derived from an EMBL/GenBank/DDBJ whole genome shotgun (WGS) entry which is preliminary data.</text>
</comment>
<keyword evidence="2" id="KW-0732">Signal</keyword>
<dbReference type="InterPro" id="IPR003609">
    <property type="entry name" value="Pan_app"/>
</dbReference>
<gene>
    <name evidence="4" type="ORF">BJG266_LOCUS18041</name>
    <name evidence="5" type="ORF">QVE165_LOCUS20449</name>
</gene>
<proteinExistence type="predicted"/>
<evidence type="ECO:0000256" key="1">
    <source>
        <dbReference type="SAM" id="MobiDB-lite"/>
    </source>
</evidence>
<reference evidence="4" key="1">
    <citation type="submission" date="2021-02" db="EMBL/GenBank/DDBJ databases">
        <authorList>
            <person name="Nowell W R."/>
        </authorList>
    </citation>
    <scope>NUCLEOTIDE SEQUENCE</scope>
</reference>
<feature type="chain" id="PRO_5035601248" description="Apple domain-containing protein" evidence="2">
    <location>
        <begin position="21"/>
        <end position="193"/>
    </location>
</feature>